<dbReference type="PANTHER" id="PTHR45695:SF15">
    <property type="entry name" value="OPSIN RH2"/>
    <property type="match status" value="1"/>
</dbReference>
<dbReference type="GO" id="GO:0005886">
    <property type="term" value="C:plasma membrane"/>
    <property type="evidence" value="ECO:0007669"/>
    <property type="project" value="TreeGrafter"/>
</dbReference>
<sequence>MNISDQSSVTLSFHLEPSNCGLCVSVSSEGDQQAIVSQLMARRRTAKMLVVVVIVFFICFMPNYVWNILRHTVSLQLGSINHLVPAITLITQLLVYTNSCTNPIIYNFMSASTVSLGIGTLGPSVWFRIMAFLVQESSIIFKGTESSSFQSLRKFAVIEIFAKSSSEFSKRRHLVKIVSPDSSSDQIRWGLLSEQVSEGVPVGMRMLFAVFPAGETTAKPSPPALWPSGKDTRSEIGRYGFDPGPSQTKDFKIGITVVADLPRVWHYGFSATSGRPGVRIM</sequence>
<keyword evidence="3 8" id="KW-1133">Transmembrane helix</keyword>
<keyword evidence="7" id="KW-0807">Transducer</keyword>
<evidence type="ECO:0000256" key="2">
    <source>
        <dbReference type="ARBA" id="ARBA00022692"/>
    </source>
</evidence>
<evidence type="ECO:0000256" key="7">
    <source>
        <dbReference type="ARBA" id="ARBA00023224"/>
    </source>
</evidence>
<keyword evidence="5 8" id="KW-0472">Membrane</keyword>
<dbReference type="GO" id="GO:0004930">
    <property type="term" value="F:G protein-coupled receptor activity"/>
    <property type="evidence" value="ECO:0007669"/>
    <property type="project" value="UniProtKB-KW"/>
</dbReference>
<comment type="caution">
    <text evidence="10">The sequence shown here is derived from an EMBL/GenBank/DDBJ whole genome shotgun (WGS) entry which is preliminary data.</text>
</comment>
<feature type="transmembrane region" description="Helical" evidence="8">
    <location>
        <begin position="48"/>
        <end position="66"/>
    </location>
</feature>
<evidence type="ECO:0000256" key="3">
    <source>
        <dbReference type="ARBA" id="ARBA00022989"/>
    </source>
</evidence>
<evidence type="ECO:0000256" key="5">
    <source>
        <dbReference type="ARBA" id="ARBA00023136"/>
    </source>
</evidence>
<protein>
    <submittedName>
        <fullName evidence="10">Orexin receptor type 1</fullName>
    </submittedName>
</protein>
<dbReference type="InterPro" id="IPR000276">
    <property type="entry name" value="GPCR_Rhodpsn"/>
</dbReference>
<dbReference type="Gene3D" id="1.20.1070.10">
    <property type="entry name" value="Rhodopsin 7-helix transmembrane proteins"/>
    <property type="match status" value="1"/>
</dbReference>
<keyword evidence="6 10" id="KW-0675">Receptor</keyword>
<proteinExistence type="predicted"/>
<dbReference type="PANTHER" id="PTHR45695">
    <property type="entry name" value="LEUCOKININ RECEPTOR-RELATED"/>
    <property type="match status" value="1"/>
</dbReference>
<gene>
    <name evidence="10" type="ORF">ElyMa_003141500</name>
</gene>
<keyword evidence="2 8" id="KW-0812">Transmembrane</keyword>
<evidence type="ECO:0000256" key="4">
    <source>
        <dbReference type="ARBA" id="ARBA00023040"/>
    </source>
</evidence>
<feature type="domain" description="G-protein coupled receptors family 1 profile" evidence="9">
    <location>
        <begin position="1"/>
        <end position="106"/>
    </location>
</feature>
<dbReference type="PROSITE" id="PS50262">
    <property type="entry name" value="G_PROTEIN_RECEP_F1_2"/>
    <property type="match status" value="1"/>
</dbReference>
<name>A0AAV4IYL5_9GAST</name>
<dbReference type="PRINTS" id="PR00237">
    <property type="entry name" value="GPCRRHODOPSN"/>
</dbReference>
<evidence type="ECO:0000259" key="9">
    <source>
        <dbReference type="PROSITE" id="PS50262"/>
    </source>
</evidence>
<dbReference type="AlphaFoldDB" id="A0AAV4IYL5"/>
<feature type="transmembrane region" description="Helical" evidence="8">
    <location>
        <begin position="104"/>
        <end position="127"/>
    </location>
</feature>
<evidence type="ECO:0000313" key="10">
    <source>
        <dbReference type="EMBL" id="GFS13626.1"/>
    </source>
</evidence>
<dbReference type="SUPFAM" id="SSF81321">
    <property type="entry name" value="Family A G protein-coupled receptor-like"/>
    <property type="match status" value="1"/>
</dbReference>
<feature type="transmembrane region" description="Helical" evidence="8">
    <location>
        <begin position="78"/>
        <end position="97"/>
    </location>
</feature>
<dbReference type="InterPro" id="IPR017452">
    <property type="entry name" value="GPCR_Rhodpsn_7TM"/>
</dbReference>
<keyword evidence="4" id="KW-0297">G-protein coupled receptor</keyword>
<evidence type="ECO:0000256" key="6">
    <source>
        <dbReference type="ARBA" id="ARBA00023170"/>
    </source>
</evidence>
<reference evidence="10 11" key="1">
    <citation type="journal article" date="2021" name="Elife">
        <title>Chloroplast acquisition without the gene transfer in kleptoplastic sea slugs, Plakobranchus ocellatus.</title>
        <authorList>
            <person name="Maeda T."/>
            <person name="Takahashi S."/>
            <person name="Yoshida T."/>
            <person name="Shimamura S."/>
            <person name="Takaki Y."/>
            <person name="Nagai Y."/>
            <person name="Toyoda A."/>
            <person name="Suzuki Y."/>
            <person name="Arimoto A."/>
            <person name="Ishii H."/>
            <person name="Satoh N."/>
            <person name="Nishiyama T."/>
            <person name="Hasebe M."/>
            <person name="Maruyama T."/>
            <person name="Minagawa J."/>
            <person name="Obokata J."/>
            <person name="Shigenobu S."/>
        </authorList>
    </citation>
    <scope>NUCLEOTIDE SEQUENCE [LARGE SCALE GENOMIC DNA]</scope>
</reference>
<evidence type="ECO:0000313" key="11">
    <source>
        <dbReference type="Proteomes" id="UP000762676"/>
    </source>
</evidence>
<comment type="subcellular location">
    <subcellularLocation>
        <location evidence="1">Membrane</location>
        <topology evidence="1">Multi-pass membrane protein</topology>
    </subcellularLocation>
</comment>
<dbReference type="Pfam" id="PF00001">
    <property type="entry name" value="7tm_1"/>
    <property type="match status" value="1"/>
</dbReference>
<evidence type="ECO:0000256" key="8">
    <source>
        <dbReference type="SAM" id="Phobius"/>
    </source>
</evidence>
<dbReference type="Proteomes" id="UP000762676">
    <property type="component" value="Unassembled WGS sequence"/>
</dbReference>
<accession>A0AAV4IYL5</accession>
<organism evidence="10 11">
    <name type="scientific">Elysia marginata</name>
    <dbReference type="NCBI Taxonomy" id="1093978"/>
    <lineage>
        <taxon>Eukaryota</taxon>
        <taxon>Metazoa</taxon>
        <taxon>Spiralia</taxon>
        <taxon>Lophotrochozoa</taxon>
        <taxon>Mollusca</taxon>
        <taxon>Gastropoda</taxon>
        <taxon>Heterobranchia</taxon>
        <taxon>Euthyneura</taxon>
        <taxon>Panpulmonata</taxon>
        <taxon>Sacoglossa</taxon>
        <taxon>Placobranchoidea</taxon>
        <taxon>Plakobranchidae</taxon>
        <taxon>Elysia</taxon>
    </lineage>
</organism>
<keyword evidence="11" id="KW-1185">Reference proteome</keyword>
<evidence type="ECO:0000256" key="1">
    <source>
        <dbReference type="ARBA" id="ARBA00004141"/>
    </source>
</evidence>
<dbReference type="EMBL" id="BMAT01006487">
    <property type="protein sequence ID" value="GFS13626.1"/>
    <property type="molecule type" value="Genomic_DNA"/>
</dbReference>